<sequence>MTALNKSTHDIQHRTAAWIKHAIEDPSPQTEAAIRWALARLGEANVPDVVHAVVLTLTGKKKAAKQARKSAEAAVRHAERKLRPTGHAKAWLAAGILATAAAAAALAWQRRQNRAATTEPKTGPAADTAE</sequence>
<evidence type="ECO:0000256" key="1">
    <source>
        <dbReference type="SAM" id="MobiDB-lite"/>
    </source>
</evidence>
<evidence type="ECO:0008006" key="5">
    <source>
        <dbReference type="Google" id="ProtNLM"/>
    </source>
</evidence>
<dbReference type="RefSeq" id="WP_345452155.1">
    <property type="nucleotide sequence ID" value="NZ_BAABKK010000030.1"/>
</dbReference>
<dbReference type="Proteomes" id="UP001500200">
    <property type="component" value="Unassembled WGS sequence"/>
</dbReference>
<keyword evidence="2" id="KW-0472">Membrane</keyword>
<keyword evidence="2" id="KW-1133">Transmembrane helix</keyword>
<keyword evidence="2" id="KW-0812">Transmembrane</keyword>
<reference evidence="4" key="1">
    <citation type="journal article" date="2019" name="Int. J. Syst. Evol. Microbiol.">
        <title>The Global Catalogue of Microorganisms (GCM) 10K type strain sequencing project: providing services to taxonomists for standard genome sequencing and annotation.</title>
        <authorList>
            <consortium name="The Broad Institute Genomics Platform"/>
            <consortium name="The Broad Institute Genome Sequencing Center for Infectious Disease"/>
            <person name="Wu L."/>
            <person name="Ma J."/>
        </authorList>
    </citation>
    <scope>NUCLEOTIDE SEQUENCE [LARGE SCALE GENOMIC DNA]</scope>
    <source>
        <strain evidence="4">JCM 18514</strain>
    </source>
</reference>
<evidence type="ECO:0000256" key="2">
    <source>
        <dbReference type="SAM" id="Phobius"/>
    </source>
</evidence>
<organism evidence="3 4">
    <name type="scientific">Arthrobacter gyeryongensis</name>
    <dbReference type="NCBI Taxonomy" id="1650592"/>
    <lineage>
        <taxon>Bacteria</taxon>
        <taxon>Bacillati</taxon>
        <taxon>Actinomycetota</taxon>
        <taxon>Actinomycetes</taxon>
        <taxon>Micrococcales</taxon>
        <taxon>Micrococcaceae</taxon>
        <taxon>Arthrobacter</taxon>
    </lineage>
</organism>
<proteinExistence type="predicted"/>
<evidence type="ECO:0000313" key="3">
    <source>
        <dbReference type="EMBL" id="GAA5199899.1"/>
    </source>
</evidence>
<feature type="transmembrane region" description="Helical" evidence="2">
    <location>
        <begin position="90"/>
        <end position="108"/>
    </location>
</feature>
<protein>
    <recommendedName>
        <fullName evidence="5">DUF3618 domain-containing protein</fullName>
    </recommendedName>
</protein>
<keyword evidence="4" id="KW-1185">Reference proteome</keyword>
<comment type="caution">
    <text evidence="3">The sequence shown here is derived from an EMBL/GenBank/DDBJ whole genome shotgun (WGS) entry which is preliminary data.</text>
</comment>
<dbReference type="EMBL" id="BAABKK010000030">
    <property type="protein sequence ID" value="GAA5199899.1"/>
    <property type="molecule type" value="Genomic_DNA"/>
</dbReference>
<accession>A0ABP9SRD2</accession>
<name>A0ABP9SRD2_9MICC</name>
<evidence type="ECO:0000313" key="4">
    <source>
        <dbReference type="Proteomes" id="UP001500200"/>
    </source>
</evidence>
<gene>
    <name evidence="3" type="ORF">GCM10023346_40750</name>
</gene>
<feature type="region of interest" description="Disordered" evidence="1">
    <location>
        <begin position="109"/>
        <end position="130"/>
    </location>
</feature>